<accession>A0ACB8B7J4</accession>
<gene>
    <name evidence="1" type="ORF">BV22DRAFT_1132095</name>
</gene>
<evidence type="ECO:0000313" key="2">
    <source>
        <dbReference type="Proteomes" id="UP000790709"/>
    </source>
</evidence>
<sequence>MAGIIARAAKRQVHLGAPRIVHLSVFGRHLHVTSAVRQKSDVDDDLFSSALTDNAPAAESPSKTLRQTTGSQTERREVAFYKLVEYVTERTGRKRAVKAGQVRQSAWLRLLQLATTPEQLEIVSDLFPRWRDSGKEFGPIHAEAFVRRCEELKCPPLALKVFGDHSKYGLGLTSMFAARHLLHSLHYKYPLQDTMTAAALFGLYKHPPVSSDLVACSMLYAACLKHDTANSRTVAKALLPQLRRSLSDTWPVPAPTESKIRAQYEEKPKIWLVASLRRIERKLKANRQDAGWLARWTRQDAEPSSAASTHSLLS</sequence>
<dbReference type="Proteomes" id="UP000790709">
    <property type="component" value="Unassembled WGS sequence"/>
</dbReference>
<evidence type="ECO:0000313" key="1">
    <source>
        <dbReference type="EMBL" id="KAH7921670.1"/>
    </source>
</evidence>
<proteinExistence type="predicted"/>
<protein>
    <submittedName>
        <fullName evidence="1">Uncharacterized protein</fullName>
    </submittedName>
</protein>
<organism evidence="1 2">
    <name type="scientific">Leucogyrophana mollusca</name>
    <dbReference type="NCBI Taxonomy" id="85980"/>
    <lineage>
        <taxon>Eukaryota</taxon>
        <taxon>Fungi</taxon>
        <taxon>Dikarya</taxon>
        <taxon>Basidiomycota</taxon>
        <taxon>Agaricomycotina</taxon>
        <taxon>Agaricomycetes</taxon>
        <taxon>Agaricomycetidae</taxon>
        <taxon>Boletales</taxon>
        <taxon>Boletales incertae sedis</taxon>
        <taxon>Leucogyrophana</taxon>
    </lineage>
</organism>
<comment type="caution">
    <text evidence="1">The sequence shown here is derived from an EMBL/GenBank/DDBJ whole genome shotgun (WGS) entry which is preliminary data.</text>
</comment>
<name>A0ACB8B7J4_9AGAM</name>
<reference evidence="1" key="1">
    <citation type="journal article" date="2021" name="New Phytol.">
        <title>Evolutionary innovations through gain and loss of genes in the ectomycorrhizal Boletales.</title>
        <authorList>
            <person name="Wu G."/>
            <person name="Miyauchi S."/>
            <person name="Morin E."/>
            <person name="Kuo A."/>
            <person name="Drula E."/>
            <person name="Varga T."/>
            <person name="Kohler A."/>
            <person name="Feng B."/>
            <person name="Cao Y."/>
            <person name="Lipzen A."/>
            <person name="Daum C."/>
            <person name="Hundley H."/>
            <person name="Pangilinan J."/>
            <person name="Johnson J."/>
            <person name="Barry K."/>
            <person name="LaButti K."/>
            <person name="Ng V."/>
            <person name="Ahrendt S."/>
            <person name="Min B."/>
            <person name="Choi I.G."/>
            <person name="Park H."/>
            <person name="Plett J.M."/>
            <person name="Magnuson J."/>
            <person name="Spatafora J.W."/>
            <person name="Nagy L.G."/>
            <person name="Henrissat B."/>
            <person name="Grigoriev I.V."/>
            <person name="Yang Z.L."/>
            <person name="Xu J."/>
            <person name="Martin F.M."/>
        </authorList>
    </citation>
    <scope>NUCLEOTIDE SEQUENCE</scope>
    <source>
        <strain evidence="1">KUC20120723A-06</strain>
    </source>
</reference>
<dbReference type="EMBL" id="MU266516">
    <property type="protein sequence ID" value="KAH7921670.1"/>
    <property type="molecule type" value="Genomic_DNA"/>
</dbReference>
<keyword evidence="2" id="KW-1185">Reference proteome</keyword>